<evidence type="ECO:0000313" key="2">
    <source>
        <dbReference type="Proteomes" id="UP000075243"/>
    </source>
</evidence>
<gene>
    <name evidence="1" type="ORF">KK1_001315</name>
</gene>
<dbReference type="AlphaFoldDB" id="A0A151SJW1"/>
<dbReference type="EMBL" id="CM003613">
    <property type="protein sequence ID" value="KYP55110.1"/>
    <property type="molecule type" value="Genomic_DNA"/>
</dbReference>
<dbReference type="PANTHER" id="PTHR11439">
    <property type="entry name" value="GAG-POL-RELATED RETROTRANSPOSON"/>
    <property type="match status" value="1"/>
</dbReference>
<dbReference type="PANTHER" id="PTHR11439:SF467">
    <property type="entry name" value="INTEGRASE CATALYTIC DOMAIN-CONTAINING PROTEIN"/>
    <property type="match status" value="1"/>
</dbReference>
<dbReference type="Proteomes" id="UP000075243">
    <property type="component" value="Chromosome 11"/>
</dbReference>
<proteinExistence type="predicted"/>
<evidence type="ECO:0000313" key="1">
    <source>
        <dbReference type="EMBL" id="KYP55110.1"/>
    </source>
</evidence>
<organism evidence="1 2">
    <name type="scientific">Cajanus cajan</name>
    <name type="common">Pigeon pea</name>
    <name type="synonym">Cajanus indicus</name>
    <dbReference type="NCBI Taxonomy" id="3821"/>
    <lineage>
        <taxon>Eukaryota</taxon>
        <taxon>Viridiplantae</taxon>
        <taxon>Streptophyta</taxon>
        <taxon>Embryophyta</taxon>
        <taxon>Tracheophyta</taxon>
        <taxon>Spermatophyta</taxon>
        <taxon>Magnoliopsida</taxon>
        <taxon>eudicotyledons</taxon>
        <taxon>Gunneridae</taxon>
        <taxon>Pentapetalae</taxon>
        <taxon>rosids</taxon>
        <taxon>fabids</taxon>
        <taxon>Fabales</taxon>
        <taxon>Fabaceae</taxon>
        <taxon>Papilionoideae</taxon>
        <taxon>50 kb inversion clade</taxon>
        <taxon>NPAAA clade</taxon>
        <taxon>indigoferoid/millettioid clade</taxon>
        <taxon>Phaseoleae</taxon>
        <taxon>Cajanus</taxon>
    </lineage>
</organism>
<dbReference type="CDD" id="cd09272">
    <property type="entry name" value="RNase_HI_RT_Ty1"/>
    <property type="match status" value="1"/>
</dbReference>
<name>A0A151SJW1_CAJCA</name>
<dbReference type="Gramene" id="C.cajan_01283.t">
    <property type="protein sequence ID" value="C.cajan_01283.t"/>
    <property type="gene ID" value="C.cajan_01283"/>
</dbReference>
<accession>A0A151SJW1</accession>
<protein>
    <submittedName>
        <fullName evidence="1">Retrovirus-related Pol polyprotein from transposon TNT 1-94</fullName>
    </submittedName>
</protein>
<keyword evidence="2" id="KW-1185">Reference proteome</keyword>
<sequence>MPLTLIKTLNGTNFEDWNESLDLYLTITNMFNMQFCSPCDAPVQKGDKLSKSQCPQNDNRVEMEKVSYAFALNSLIYVQVCTRPDIVFAINVIGIYLSDPGLGHWKAVKMVFRYLQETKDHMLTYKKFDQLQVIFYSDSDFVDCPDDRKSTSGFVFIMVGGSISWKSVKQTLTTTSTMEAEYVVCYEATCQAMCLKNLISDFHIVESISRPLVIYCDNIVIVHFSQNNISSTRSKHFDIKFLFVNYRKSFRFSNLD</sequence>
<reference evidence="1 2" key="1">
    <citation type="journal article" date="2012" name="Nat. Biotechnol.">
        <title>Draft genome sequence of pigeonpea (Cajanus cajan), an orphan legume crop of resource-poor farmers.</title>
        <authorList>
            <person name="Varshney R.K."/>
            <person name="Chen W."/>
            <person name="Li Y."/>
            <person name="Bharti A.K."/>
            <person name="Saxena R.K."/>
            <person name="Schlueter J.A."/>
            <person name="Donoghue M.T."/>
            <person name="Azam S."/>
            <person name="Fan G."/>
            <person name="Whaley A.M."/>
            <person name="Farmer A.D."/>
            <person name="Sheridan J."/>
            <person name="Iwata A."/>
            <person name="Tuteja R."/>
            <person name="Penmetsa R.V."/>
            <person name="Wu W."/>
            <person name="Upadhyaya H.D."/>
            <person name="Yang S.P."/>
            <person name="Shah T."/>
            <person name="Saxena K.B."/>
            <person name="Michael T."/>
            <person name="McCombie W.R."/>
            <person name="Yang B."/>
            <person name="Zhang G."/>
            <person name="Yang H."/>
            <person name="Wang J."/>
            <person name="Spillane C."/>
            <person name="Cook D.R."/>
            <person name="May G.D."/>
            <person name="Xu X."/>
            <person name="Jackson S.A."/>
        </authorList>
    </citation>
    <scope>NUCLEOTIDE SEQUENCE [LARGE SCALE GENOMIC DNA]</scope>
    <source>
        <strain evidence="2">cv. Asha</strain>
    </source>
</reference>